<protein>
    <submittedName>
        <fullName evidence="1">Uncharacterized protein</fullName>
    </submittedName>
</protein>
<dbReference type="EMBL" id="NPKH01000037">
    <property type="protein sequence ID" value="PAP91986.1"/>
    <property type="molecule type" value="Genomic_DNA"/>
</dbReference>
<dbReference type="Proteomes" id="UP000215931">
    <property type="component" value="Unassembled WGS sequence"/>
</dbReference>
<comment type="caution">
    <text evidence="1">The sequence shown here is derived from an EMBL/GenBank/DDBJ whole genome shotgun (WGS) entry which is preliminary data.</text>
</comment>
<evidence type="ECO:0000313" key="2">
    <source>
        <dbReference type="Proteomes" id="UP000215931"/>
    </source>
</evidence>
<organism evidence="1 2">
    <name type="scientific">Mesorhizobium wenxiniae</name>
    <dbReference type="NCBI Taxonomy" id="2014805"/>
    <lineage>
        <taxon>Bacteria</taxon>
        <taxon>Pseudomonadati</taxon>
        <taxon>Pseudomonadota</taxon>
        <taxon>Alphaproteobacteria</taxon>
        <taxon>Hyphomicrobiales</taxon>
        <taxon>Phyllobacteriaceae</taxon>
        <taxon>Mesorhizobium</taxon>
    </lineage>
</organism>
<dbReference type="Gene3D" id="2.60.120.10">
    <property type="entry name" value="Jelly Rolls"/>
    <property type="match status" value="2"/>
</dbReference>
<dbReference type="InterPro" id="IPR014710">
    <property type="entry name" value="RmlC-like_jellyroll"/>
</dbReference>
<accession>A0A271K8B3</accession>
<name>A0A271K8B3_9HYPH</name>
<proteinExistence type="predicted"/>
<dbReference type="SUPFAM" id="SSF51182">
    <property type="entry name" value="RmlC-like cupins"/>
    <property type="match status" value="1"/>
</dbReference>
<sequence>MAPKFWHGIKVSYEELEAEAQRLISIKKQSAVRRSFIVHPQSKTNTLTPGIRAAIEVTMPGEAVELTQKNSSSVGLSIAGTVSARIDGAELRIDKYDVWSVPNMAKVIYINEGSEPHVRLTFSDSPLFEFLHALYLSDGEMAPATPGDRQRDPMADFIHRLPTGGSAIKTYHAFIDPEAVEQSACLWKWEEVKDFLNKIEKDTPDLRAAIIGLLWNPATGRTNGSTNTLTACMNGGVVQIGQAQSGTWRGPIVTM</sequence>
<dbReference type="AlphaFoldDB" id="A0A271K8B3"/>
<gene>
    <name evidence="1" type="ORF">CIT31_28700</name>
</gene>
<dbReference type="InterPro" id="IPR011051">
    <property type="entry name" value="RmlC_Cupin_sf"/>
</dbReference>
<keyword evidence="2" id="KW-1185">Reference proteome</keyword>
<reference evidence="1 2" key="1">
    <citation type="submission" date="2017-08" db="EMBL/GenBank/DDBJ databases">
        <title>Mesorhizobium wenxinae sp. nov., a novel rhizobial species isolated from root nodules of chickpea (Cicer arietinum L.).</title>
        <authorList>
            <person name="Zhang J."/>
        </authorList>
    </citation>
    <scope>NUCLEOTIDE SEQUENCE [LARGE SCALE GENOMIC DNA]</scope>
    <source>
        <strain evidence="2">WYCCWR 10019</strain>
    </source>
</reference>
<evidence type="ECO:0000313" key="1">
    <source>
        <dbReference type="EMBL" id="PAP91986.1"/>
    </source>
</evidence>